<dbReference type="PANTHER" id="PTHR43432:SF5">
    <property type="entry name" value="ELP3_MIAA_NIFB-LIKE RADICAL SAM CORE DOMAIN-CONTAINING PROTEIN"/>
    <property type="match status" value="1"/>
</dbReference>
<dbReference type="SMART" id="SM00729">
    <property type="entry name" value="Elp3"/>
    <property type="match status" value="1"/>
</dbReference>
<dbReference type="SUPFAM" id="SSF102114">
    <property type="entry name" value="Radical SAM enzymes"/>
    <property type="match status" value="1"/>
</dbReference>
<keyword evidence="6" id="KW-1185">Reference proteome</keyword>
<dbReference type="Proteomes" id="UP000465601">
    <property type="component" value="Unassembled WGS sequence"/>
</dbReference>
<dbReference type="PANTHER" id="PTHR43432">
    <property type="entry name" value="SLR0285 PROTEIN"/>
    <property type="match status" value="1"/>
</dbReference>
<dbReference type="RefSeq" id="WP_151866230.1">
    <property type="nucleotide sequence ID" value="NZ_WBZB01000036.1"/>
</dbReference>
<dbReference type="EMBL" id="WBZB01000036">
    <property type="protein sequence ID" value="KAB3529174.1"/>
    <property type="molecule type" value="Genomic_DNA"/>
</dbReference>
<protein>
    <submittedName>
        <fullName evidence="5">Radical SAM protein</fullName>
    </submittedName>
</protein>
<evidence type="ECO:0000256" key="3">
    <source>
        <dbReference type="ARBA" id="ARBA00023014"/>
    </source>
</evidence>
<sequence>MELISAKKILSNWSDGSSWFGSNYGMNIYKGCSHGCIYCDSRSECYRVERFDEVRAKENVLQLLEQELMSKRRKGIVANGAMSDPYNPQEAKYKLTRASLELLDKYGFGGSLLTKSNLILRDLDILQKIRSHSPMIVKFTITTFDDSLCKKVEPKVSVTSKRLDALEKIASAGLFTGILLWPLLPFINDTEENIEAIVEAAAHKGASFVAPMFGVTLRQNQRVYFYQQLDKLFPGVKEKYIKTYGYSYECYSINQDKLYKTFKALCKKHGLIYKMSDIRRALIKPYETQQISFLR</sequence>
<dbReference type="InterPro" id="IPR007197">
    <property type="entry name" value="rSAM"/>
</dbReference>
<gene>
    <name evidence="5" type="ORF">F8153_10075</name>
</gene>
<proteinExistence type="predicted"/>
<keyword evidence="1" id="KW-0479">Metal-binding</keyword>
<dbReference type="Gene3D" id="3.80.30.30">
    <property type="match status" value="1"/>
</dbReference>
<feature type="domain" description="Elp3/MiaA/NifB-like radical SAM core" evidence="4">
    <location>
        <begin position="22"/>
        <end position="246"/>
    </location>
</feature>
<name>A0A833HN30_9FIRM</name>
<keyword evidence="2" id="KW-0408">Iron</keyword>
<dbReference type="GO" id="GO:0003824">
    <property type="term" value="F:catalytic activity"/>
    <property type="evidence" value="ECO:0007669"/>
    <property type="project" value="InterPro"/>
</dbReference>
<keyword evidence="3" id="KW-0411">Iron-sulfur</keyword>
<dbReference type="GO" id="GO:0046872">
    <property type="term" value="F:metal ion binding"/>
    <property type="evidence" value="ECO:0007669"/>
    <property type="project" value="UniProtKB-KW"/>
</dbReference>
<dbReference type="CDD" id="cd01335">
    <property type="entry name" value="Radical_SAM"/>
    <property type="match status" value="1"/>
</dbReference>
<evidence type="ECO:0000259" key="4">
    <source>
        <dbReference type="SMART" id="SM00729"/>
    </source>
</evidence>
<evidence type="ECO:0000256" key="2">
    <source>
        <dbReference type="ARBA" id="ARBA00023004"/>
    </source>
</evidence>
<organism evidence="5 6">
    <name type="scientific">Alkaliphilus serpentinus</name>
    <dbReference type="NCBI Taxonomy" id="1482731"/>
    <lineage>
        <taxon>Bacteria</taxon>
        <taxon>Bacillati</taxon>
        <taxon>Bacillota</taxon>
        <taxon>Clostridia</taxon>
        <taxon>Peptostreptococcales</taxon>
        <taxon>Natronincolaceae</taxon>
        <taxon>Alkaliphilus</taxon>
    </lineage>
</organism>
<dbReference type="InterPro" id="IPR040086">
    <property type="entry name" value="MJ0683-like"/>
</dbReference>
<dbReference type="InterPro" id="IPR006638">
    <property type="entry name" value="Elp3/MiaA/NifB-like_rSAM"/>
</dbReference>
<evidence type="ECO:0000313" key="5">
    <source>
        <dbReference type="EMBL" id="KAB3529174.1"/>
    </source>
</evidence>
<dbReference type="Pfam" id="PF04055">
    <property type="entry name" value="Radical_SAM"/>
    <property type="match status" value="1"/>
</dbReference>
<evidence type="ECO:0000313" key="6">
    <source>
        <dbReference type="Proteomes" id="UP000465601"/>
    </source>
</evidence>
<dbReference type="AlphaFoldDB" id="A0A833HN30"/>
<dbReference type="GO" id="GO:0051536">
    <property type="term" value="F:iron-sulfur cluster binding"/>
    <property type="evidence" value="ECO:0007669"/>
    <property type="project" value="UniProtKB-KW"/>
</dbReference>
<comment type="caution">
    <text evidence="5">The sequence shown here is derived from an EMBL/GenBank/DDBJ whole genome shotgun (WGS) entry which is preliminary data.</text>
</comment>
<dbReference type="OrthoDB" id="9785699at2"/>
<dbReference type="SFLD" id="SFLDS00029">
    <property type="entry name" value="Radical_SAM"/>
    <property type="match status" value="1"/>
</dbReference>
<reference evidence="5 6" key="1">
    <citation type="submission" date="2019-10" db="EMBL/GenBank/DDBJ databases">
        <title>Alkaliphilus serpentinus sp. nov. and Alkaliphilus pronyensis sp. nov., two novel anaerobic alkaliphilic species isolated from the serpentinized-hosted hydrothermal field of the Prony Bay (New Caledonia).</title>
        <authorList>
            <person name="Postec A."/>
        </authorList>
    </citation>
    <scope>NUCLEOTIDE SEQUENCE [LARGE SCALE GENOMIC DNA]</scope>
    <source>
        <strain evidence="5 6">LacT</strain>
    </source>
</reference>
<evidence type="ECO:0000256" key="1">
    <source>
        <dbReference type="ARBA" id="ARBA00022723"/>
    </source>
</evidence>
<accession>A0A833HN30</accession>
<dbReference type="InterPro" id="IPR058240">
    <property type="entry name" value="rSAM_sf"/>
</dbReference>
<dbReference type="SFLD" id="SFLDG01084">
    <property type="entry name" value="Uncharacterised_Radical_SAM_Su"/>
    <property type="match status" value="1"/>
</dbReference>